<dbReference type="AlphaFoldDB" id="A0A5C3QJ50"/>
<feature type="compositionally biased region" description="Basic and acidic residues" evidence="8">
    <location>
        <begin position="208"/>
        <end position="249"/>
    </location>
</feature>
<feature type="compositionally biased region" description="Basic and acidic residues" evidence="8">
    <location>
        <begin position="1"/>
        <end position="14"/>
    </location>
</feature>
<feature type="region of interest" description="Disordered" evidence="8">
    <location>
        <begin position="58"/>
        <end position="108"/>
    </location>
</feature>
<dbReference type="Pfam" id="PF04696">
    <property type="entry name" value="Pinin_SDK_memA"/>
    <property type="match status" value="1"/>
</dbReference>
<dbReference type="GO" id="GO:0006397">
    <property type="term" value="P:mRNA processing"/>
    <property type="evidence" value="ECO:0007669"/>
    <property type="project" value="UniProtKB-KW"/>
</dbReference>
<dbReference type="InterPro" id="IPR006786">
    <property type="entry name" value="Pinin_SDK_MemA"/>
</dbReference>
<keyword evidence="3" id="KW-0507">mRNA processing</keyword>
<organism evidence="10 11">
    <name type="scientific">Pterulicium gracile</name>
    <dbReference type="NCBI Taxonomy" id="1884261"/>
    <lineage>
        <taxon>Eukaryota</taxon>
        <taxon>Fungi</taxon>
        <taxon>Dikarya</taxon>
        <taxon>Basidiomycota</taxon>
        <taxon>Agaricomycotina</taxon>
        <taxon>Agaricomycetes</taxon>
        <taxon>Agaricomycetidae</taxon>
        <taxon>Agaricales</taxon>
        <taxon>Pleurotineae</taxon>
        <taxon>Pterulaceae</taxon>
        <taxon>Pterulicium</taxon>
    </lineage>
</organism>
<evidence type="ECO:0000256" key="1">
    <source>
        <dbReference type="ARBA" id="ARBA00004123"/>
    </source>
</evidence>
<feature type="domain" description="Pinin/SDK/MemA protein" evidence="9">
    <location>
        <begin position="37"/>
        <end position="178"/>
    </location>
</feature>
<evidence type="ECO:0000259" key="9">
    <source>
        <dbReference type="Pfam" id="PF04696"/>
    </source>
</evidence>
<dbReference type="PANTHER" id="PTHR12707">
    <property type="entry name" value="PINN"/>
    <property type="match status" value="1"/>
</dbReference>
<evidence type="ECO:0000256" key="6">
    <source>
        <dbReference type="ARBA" id="ARBA00023187"/>
    </source>
</evidence>
<evidence type="ECO:0000256" key="4">
    <source>
        <dbReference type="ARBA" id="ARBA00023015"/>
    </source>
</evidence>
<dbReference type="PANTHER" id="PTHR12707:SF0">
    <property type="entry name" value="PININ"/>
    <property type="match status" value="1"/>
</dbReference>
<dbReference type="GO" id="GO:0071013">
    <property type="term" value="C:catalytic step 2 spliceosome"/>
    <property type="evidence" value="ECO:0007669"/>
    <property type="project" value="TreeGrafter"/>
</dbReference>
<sequence length="306" mass="34748">MNADEPRQEQDEGRGAGQRQPTKPHARPRLDLSTAPKERKRGKSMFGLVLGTLNKAKIEDKERNASDAAKKRQLIDQRLQNKLKKETDSVRRAEEAKKDKSSANRKEEELQLKHAIFKYRRTHIPQVARFLCTADEIPSEMDDDHAQTNPLKLPSRSHPPPVYYMPAILLPAQEAFLARRTPAIADAVEKEWEEWREECKTGVESVKEMRVRAKEEEDKRKAEREEQAREEDPSTQSHQDDDTKMKTDDADTGMAVDEEGPAVTKEEQKKSEEDSTSRPAANGVANGAAKDDSMAMQADEEDAVEY</sequence>
<comment type="subcellular location">
    <subcellularLocation>
        <location evidence="1">Nucleus</location>
    </subcellularLocation>
</comment>
<evidence type="ECO:0000256" key="8">
    <source>
        <dbReference type="SAM" id="MobiDB-lite"/>
    </source>
</evidence>
<reference evidence="10 11" key="1">
    <citation type="journal article" date="2019" name="Nat. Ecol. Evol.">
        <title>Megaphylogeny resolves global patterns of mushroom evolution.</title>
        <authorList>
            <person name="Varga T."/>
            <person name="Krizsan K."/>
            <person name="Foldi C."/>
            <person name="Dima B."/>
            <person name="Sanchez-Garcia M."/>
            <person name="Sanchez-Ramirez S."/>
            <person name="Szollosi G.J."/>
            <person name="Szarkandi J.G."/>
            <person name="Papp V."/>
            <person name="Albert L."/>
            <person name="Andreopoulos W."/>
            <person name="Angelini C."/>
            <person name="Antonin V."/>
            <person name="Barry K.W."/>
            <person name="Bougher N.L."/>
            <person name="Buchanan P."/>
            <person name="Buyck B."/>
            <person name="Bense V."/>
            <person name="Catcheside P."/>
            <person name="Chovatia M."/>
            <person name="Cooper J."/>
            <person name="Damon W."/>
            <person name="Desjardin D."/>
            <person name="Finy P."/>
            <person name="Geml J."/>
            <person name="Haridas S."/>
            <person name="Hughes K."/>
            <person name="Justo A."/>
            <person name="Karasinski D."/>
            <person name="Kautmanova I."/>
            <person name="Kiss B."/>
            <person name="Kocsube S."/>
            <person name="Kotiranta H."/>
            <person name="LaButti K.M."/>
            <person name="Lechner B.E."/>
            <person name="Liimatainen K."/>
            <person name="Lipzen A."/>
            <person name="Lukacs Z."/>
            <person name="Mihaltcheva S."/>
            <person name="Morgado L.N."/>
            <person name="Niskanen T."/>
            <person name="Noordeloos M.E."/>
            <person name="Ohm R.A."/>
            <person name="Ortiz-Santana B."/>
            <person name="Ovrebo C."/>
            <person name="Racz N."/>
            <person name="Riley R."/>
            <person name="Savchenko A."/>
            <person name="Shiryaev A."/>
            <person name="Soop K."/>
            <person name="Spirin V."/>
            <person name="Szebenyi C."/>
            <person name="Tomsovsky M."/>
            <person name="Tulloss R.E."/>
            <person name="Uehling J."/>
            <person name="Grigoriev I.V."/>
            <person name="Vagvolgyi C."/>
            <person name="Papp T."/>
            <person name="Martin F.M."/>
            <person name="Miettinen O."/>
            <person name="Hibbett D.S."/>
            <person name="Nagy L.G."/>
        </authorList>
    </citation>
    <scope>NUCLEOTIDE SEQUENCE [LARGE SCALE GENOMIC DNA]</scope>
    <source>
        <strain evidence="10 11">CBS 309.79</strain>
    </source>
</reference>
<dbReference type="InterPro" id="IPR039853">
    <property type="entry name" value="Pinin"/>
</dbReference>
<accession>A0A5C3QJ50</accession>
<proteinExistence type="inferred from homology"/>
<feature type="compositionally biased region" description="Basic and acidic residues" evidence="8">
    <location>
        <begin position="264"/>
        <end position="276"/>
    </location>
</feature>
<feature type="region of interest" description="Disordered" evidence="8">
    <location>
        <begin position="1"/>
        <end position="46"/>
    </location>
</feature>
<keyword evidence="11" id="KW-1185">Reference proteome</keyword>
<keyword evidence="7" id="KW-0539">Nucleus</keyword>
<feature type="compositionally biased region" description="Basic and acidic residues" evidence="8">
    <location>
        <begin position="83"/>
        <end position="108"/>
    </location>
</feature>
<feature type="compositionally biased region" description="Basic and acidic residues" evidence="8">
    <location>
        <begin position="58"/>
        <end position="75"/>
    </location>
</feature>
<evidence type="ECO:0000313" key="10">
    <source>
        <dbReference type="EMBL" id="TFL01946.1"/>
    </source>
</evidence>
<keyword evidence="4" id="KW-0805">Transcription regulation</keyword>
<keyword evidence="6" id="KW-0508">mRNA splicing</keyword>
<evidence type="ECO:0000256" key="7">
    <source>
        <dbReference type="ARBA" id="ARBA00023242"/>
    </source>
</evidence>
<evidence type="ECO:0000256" key="5">
    <source>
        <dbReference type="ARBA" id="ARBA00023163"/>
    </source>
</evidence>
<feature type="region of interest" description="Disordered" evidence="8">
    <location>
        <begin position="208"/>
        <end position="306"/>
    </location>
</feature>
<dbReference type="OrthoDB" id="330772at2759"/>
<evidence type="ECO:0000256" key="2">
    <source>
        <dbReference type="ARBA" id="ARBA00010386"/>
    </source>
</evidence>
<dbReference type="GO" id="GO:0008380">
    <property type="term" value="P:RNA splicing"/>
    <property type="evidence" value="ECO:0007669"/>
    <property type="project" value="UniProtKB-KW"/>
</dbReference>
<evidence type="ECO:0000313" key="11">
    <source>
        <dbReference type="Proteomes" id="UP000305067"/>
    </source>
</evidence>
<gene>
    <name evidence="10" type="ORF">BDV98DRAFT_506136</name>
</gene>
<comment type="similarity">
    <text evidence="2">Belongs to the pinin family.</text>
</comment>
<dbReference type="STRING" id="1884261.A0A5C3QJ50"/>
<evidence type="ECO:0000256" key="3">
    <source>
        <dbReference type="ARBA" id="ARBA00022664"/>
    </source>
</evidence>
<name>A0A5C3QJ50_9AGAR</name>
<dbReference type="Proteomes" id="UP000305067">
    <property type="component" value="Unassembled WGS sequence"/>
</dbReference>
<keyword evidence="5" id="KW-0804">Transcription</keyword>
<dbReference type="EMBL" id="ML178823">
    <property type="protein sequence ID" value="TFL01946.1"/>
    <property type="molecule type" value="Genomic_DNA"/>
</dbReference>
<protein>
    <recommendedName>
        <fullName evidence="9">Pinin/SDK/MemA protein domain-containing protein</fullName>
    </recommendedName>
</protein>